<accession>A0A7R9BYN1</accession>
<evidence type="ECO:0000313" key="3">
    <source>
        <dbReference type="Proteomes" id="UP000678499"/>
    </source>
</evidence>
<sequence length="239" mass="26724">PQVRGFNKIQDQDDEEEVEVEVEDEDQSEQSENEAPDSNAAEPVGSAERYQNVVKDHFRRPRLFQQPVMAQCHLSEGKSCFKDADCLCPHKYACLTGMCLRKNIIRLHFSGDGKTEPGLDQGPFCSPKRSSVPRLNRPYIDVSAFWGLSTREFPDAGLAAWDACGARSRISLAAALLSKTPRLRPAENSVVLLSGRFFRLLRIYLSPKRLRIISDGTASEARSSRDNSYADSSSDRTLL</sequence>
<feature type="region of interest" description="Disordered" evidence="1">
    <location>
        <begin position="1"/>
        <end position="45"/>
    </location>
</feature>
<name>A0A7R9BYN1_9CRUS</name>
<feature type="compositionally biased region" description="Acidic residues" evidence="1">
    <location>
        <begin position="12"/>
        <end position="35"/>
    </location>
</feature>
<proteinExistence type="predicted"/>
<dbReference type="Proteomes" id="UP000678499">
    <property type="component" value="Unassembled WGS sequence"/>
</dbReference>
<protein>
    <submittedName>
        <fullName evidence="2">Uncharacterized protein</fullName>
    </submittedName>
</protein>
<dbReference type="EMBL" id="OA885834">
    <property type="protein sequence ID" value="CAD7282403.1"/>
    <property type="molecule type" value="Genomic_DNA"/>
</dbReference>
<reference evidence="2" key="1">
    <citation type="submission" date="2020-11" db="EMBL/GenBank/DDBJ databases">
        <authorList>
            <person name="Tran Van P."/>
        </authorList>
    </citation>
    <scope>NUCLEOTIDE SEQUENCE</scope>
</reference>
<organism evidence="2">
    <name type="scientific">Notodromas monacha</name>
    <dbReference type="NCBI Taxonomy" id="399045"/>
    <lineage>
        <taxon>Eukaryota</taxon>
        <taxon>Metazoa</taxon>
        <taxon>Ecdysozoa</taxon>
        <taxon>Arthropoda</taxon>
        <taxon>Crustacea</taxon>
        <taxon>Oligostraca</taxon>
        <taxon>Ostracoda</taxon>
        <taxon>Podocopa</taxon>
        <taxon>Podocopida</taxon>
        <taxon>Cypridocopina</taxon>
        <taxon>Cypridoidea</taxon>
        <taxon>Cyprididae</taxon>
        <taxon>Notodromas</taxon>
    </lineage>
</organism>
<keyword evidence="3" id="KW-1185">Reference proteome</keyword>
<feature type="non-terminal residue" evidence="2">
    <location>
        <position position="1"/>
    </location>
</feature>
<dbReference type="AlphaFoldDB" id="A0A7R9BYN1"/>
<evidence type="ECO:0000256" key="1">
    <source>
        <dbReference type="SAM" id="MobiDB-lite"/>
    </source>
</evidence>
<gene>
    <name evidence="2" type="ORF">NMOB1V02_LOCUS10028</name>
</gene>
<evidence type="ECO:0000313" key="2">
    <source>
        <dbReference type="EMBL" id="CAD7282403.1"/>
    </source>
</evidence>
<dbReference type="EMBL" id="CAJPEX010003797">
    <property type="protein sequence ID" value="CAG0922555.1"/>
    <property type="molecule type" value="Genomic_DNA"/>
</dbReference>